<dbReference type="PANTHER" id="PTHR10046">
    <property type="entry name" value="ATP DEPENDENT LON PROTEASE FAMILY MEMBER"/>
    <property type="match status" value="1"/>
</dbReference>
<gene>
    <name evidence="2" type="ORF">POCTA_138.1.T1800018</name>
</gene>
<dbReference type="GO" id="GO:0006508">
    <property type="term" value="P:proteolysis"/>
    <property type="evidence" value="ECO:0007669"/>
    <property type="project" value="InterPro"/>
</dbReference>
<dbReference type="GO" id="GO:0004176">
    <property type="term" value="F:ATP-dependent peptidase activity"/>
    <property type="evidence" value="ECO:0007669"/>
    <property type="project" value="InterPro"/>
</dbReference>
<dbReference type="GO" id="GO:0030163">
    <property type="term" value="P:protein catabolic process"/>
    <property type="evidence" value="ECO:0007669"/>
    <property type="project" value="InterPro"/>
</dbReference>
<keyword evidence="3" id="KW-1185">Reference proteome</keyword>
<dbReference type="GO" id="GO:0005524">
    <property type="term" value="F:ATP binding"/>
    <property type="evidence" value="ECO:0007669"/>
    <property type="project" value="InterPro"/>
</dbReference>
<dbReference type="InterPro" id="IPR027065">
    <property type="entry name" value="Lon_Prtase"/>
</dbReference>
<sequence>MGQNQCCIIFLRQINCQKQQFCHFVSSHLRNCFKHIQFQNWDITVANQNCLGVCVAVAVVSLFMNKKVKSSVAFEGELSLKGSIFRQCNLRDSIIQTAESGVESIIIPSQNVGDIYNLEPSIKQGIRLVDHIEEVFQLAFEDGFTYQHYPNL</sequence>
<dbReference type="Proteomes" id="UP000683925">
    <property type="component" value="Unassembled WGS sequence"/>
</dbReference>
<dbReference type="AlphaFoldDB" id="A0A8S1YQR7"/>
<evidence type="ECO:0000259" key="1">
    <source>
        <dbReference type="Pfam" id="PF05362"/>
    </source>
</evidence>
<protein>
    <recommendedName>
        <fullName evidence="1">Lon proteolytic domain-containing protein</fullName>
    </recommendedName>
</protein>
<evidence type="ECO:0000313" key="2">
    <source>
        <dbReference type="EMBL" id="CAD8214502.1"/>
    </source>
</evidence>
<name>A0A8S1YQR7_PAROT</name>
<organism evidence="2 3">
    <name type="scientific">Paramecium octaurelia</name>
    <dbReference type="NCBI Taxonomy" id="43137"/>
    <lineage>
        <taxon>Eukaryota</taxon>
        <taxon>Sar</taxon>
        <taxon>Alveolata</taxon>
        <taxon>Ciliophora</taxon>
        <taxon>Intramacronucleata</taxon>
        <taxon>Oligohymenophorea</taxon>
        <taxon>Peniculida</taxon>
        <taxon>Parameciidae</taxon>
        <taxon>Paramecium</taxon>
    </lineage>
</organism>
<dbReference type="OrthoDB" id="2411602at2759"/>
<accession>A0A8S1YQR7</accession>
<dbReference type="GO" id="GO:0004252">
    <property type="term" value="F:serine-type endopeptidase activity"/>
    <property type="evidence" value="ECO:0007669"/>
    <property type="project" value="InterPro"/>
</dbReference>
<feature type="domain" description="Lon proteolytic" evidence="1">
    <location>
        <begin position="51"/>
        <end position="140"/>
    </location>
</feature>
<dbReference type="InterPro" id="IPR008269">
    <property type="entry name" value="Lon_proteolytic"/>
</dbReference>
<dbReference type="EMBL" id="CAJJDP010000184">
    <property type="protein sequence ID" value="CAD8214502.1"/>
    <property type="molecule type" value="Genomic_DNA"/>
</dbReference>
<dbReference type="Pfam" id="PF05362">
    <property type="entry name" value="Lon_C"/>
    <property type="match status" value="1"/>
</dbReference>
<comment type="caution">
    <text evidence="2">The sequence shown here is derived from an EMBL/GenBank/DDBJ whole genome shotgun (WGS) entry which is preliminary data.</text>
</comment>
<evidence type="ECO:0000313" key="3">
    <source>
        <dbReference type="Proteomes" id="UP000683925"/>
    </source>
</evidence>
<reference evidence="2" key="1">
    <citation type="submission" date="2021-01" db="EMBL/GenBank/DDBJ databases">
        <authorList>
            <consortium name="Genoscope - CEA"/>
            <person name="William W."/>
        </authorList>
    </citation>
    <scope>NUCLEOTIDE SEQUENCE</scope>
</reference>
<proteinExistence type="predicted"/>